<evidence type="ECO:0000313" key="5">
    <source>
        <dbReference type="EMBL" id="ELR17659.1"/>
    </source>
</evidence>
<dbReference type="VEuPathDB" id="AmoebaDB:ACA1_064450"/>
<dbReference type="STRING" id="1257118.L8GWR9"/>
<protein>
    <recommendedName>
        <fullName evidence="4">Cyclin-dependent kinases regulatory subunit</fullName>
    </recommendedName>
</protein>
<dbReference type="InterPro" id="IPR036858">
    <property type="entry name" value="Cyclin-dep_kinase_reg-sub_sf"/>
</dbReference>
<dbReference type="KEGG" id="acan:ACA1_064450"/>
<keyword evidence="6" id="KW-1185">Reference proteome</keyword>
<organism evidence="5 6">
    <name type="scientific">Acanthamoeba castellanii (strain ATCC 30010 / Neff)</name>
    <dbReference type="NCBI Taxonomy" id="1257118"/>
    <lineage>
        <taxon>Eukaryota</taxon>
        <taxon>Amoebozoa</taxon>
        <taxon>Discosea</taxon>
        <taxon>Longamoebia</taxon>
        <taxon>Centramoebida</taxon>
        <taxon>Acanthamoebidae</taxon>
        <taxon>Acanthamoeba</taxon>
    </lineage>
</organism>
<dbReference type="EMBL" id="KB007974">
    <property type="protein sequence ID" value="ELR17659.1"/>
    <property type="molecule type" value="Genomic_DNA"/>
</dbReference>
<dbReference type="SMART" id="SM01084">
    <property type="entry name" value="CKS"/>
    <property type="match status" value="1"/>
</dbReference>
<evidence type="ECO:0000256" key="4">
    <source>
        <dbReference type="RuleBase" id="RU311113"/>
    </source>
</evidence>
<keyword evidence="5" id="KW-0418">Kinase</keyword>
<dbReference type="FunFam" id="3.30.170.10:FF:000001">
    <property type="entry name" value="Cyclin-dependent kinases regulatory subunit"/>
    <property type="match status" value="1"/>
</dbReference>
<dbReference type="AlphaFoldDB" id="L8GWR9"/>
<dbReference type="GeneID" id="14918500"/>
<evidence type="ECO:0000313" key="6">
    <source>
        <dbReference type="Proteomes" id="UP000011083"/>
    </source>
</evidence>
<dbReference type="OMA" id="MSENEWR"/>
<dbReference type="GO" id="GO:0016301">
    <property type="term" value="F:kinase activity"/>
    <property type="evidence" value="ECO:0007669"/>
    <property type="project" value="UniProtKB-KW"/>
</dbReference>
<keyword evidence="2 4" id="KW-0132">Cell division</keyword>
<accession>L8GWR9</accession>
<evidence type="ECO:0000256" key="1">
    <source>
        <dbReference type="ARBA" id="ARBA00007782"/>
    </source>
</evidence>
<dbReference type="PRINTS" id="PR00296">
    <property type="entry name" value="CYCLINKINASE"/>
</dbReference>
<sequence length="87" mass="10305">MSQQIIYSDKYSDDEFEYRHVILPKQLAKKLPARLLTETEWRALGVQQSPGWEHYERHDPEPHILLFRRALDHPYATKPPQKGTVAH</sequence>
<dbReference type="Gene3D" id="3.30.170.10">
    <property type="entry name" value="Cyclin-dependent kinase, regulatory subunit"/>
    <property type="match status" value="1"/>
</dbReference>
<dbReference type="GO" id="GO:0051301">
    <property type="term" value="P:cell division"/>
    <property type="evidence" value="ECO:0007669"/>
    <property type="project" value="UniProtKB-UniRule"/>
</dbReference>
<evidence type="ECO:0000256" key="2">
    <source>
        <dbReference type="ARBA" id="ARBA00022618"/>
    </source>
</evidence>
<gene>
    <name evidence="5" type="ORF">ACA1_064450</name>
</gene>
<dbReference type="Pfam" id="PF01111">
    <property type="entry name" value="CKS"/>
    <property type="match status" value="1"/>
</dbReference>
<name>L8GWR9_ACACF</name>
<dbReference type="PANTHER" id="PTHR23415">
    <property type="entry name" value="CYCLIN-DEPENDENT KINASES REGULATORY SUBUNIT/60S RIBOSOME SUBUNIT BIOGENESIS PROTEIN NIP7"/>
    <property type="match status" value="1"/>
</dbReference>
<dbReference type="GO" id="GO:0016538">
    <property type="term" value="F:cyclin-dependent protein serine/threonine kinase regulator activity"/>
    <property type="evidence" value="ECO:0007669"/>
    <property type="project" value="InterPro"/>
</dbReference>
<dbReference type="RefSeq" id="XP_004339672.1">
    <property type="nucleotide sequence ID" value="XM_004339624.1"/>
</dbReference>
<evidence type="ECO:0000256" key="3">
    <source>
        <dbReference type="ARBA" id="ARBA00023306"/>
    </source>
</evidence>
<comment type="similarity">
    <text evidence="1 4">Belongs to the CKS family.</text>
</comment>
<dbReference type="Proteomes" id="UP000011083">
    <property type="component" value="Unassembled WGS sequence"/>
</dbReference>
<keyword evidence="3 4" id="KW-0131">Cell cycle</keyword>
<dbReference type="PROSITE" id="PS00944">
    <property type="entry name" value="CKS_1"/>
    <property type="match status" value="1"/>
</dbReference>
<dbReference type="SUPFAM" id="SSF55637">
    <property type="entry name" value="Cell cycle regulatory proteins"/>
    <property type="match status" value="1"/>
</dbReference>
<comment type="function">
    <text evidence="4">Binds to the catalytic subunit of the cyclin dependent kinases and is essential for their biological function.</text>
</comment>
<keyword evidence="5" id="KW-0808">Transferase</keyword>
<dbReference type="InterPro" id="IPR000789">
    <property type="entry name" value="Cyclin-dep_kinase_reg-sub"/>
</dbReference>
<reference evidence="5 6" key="1">
    <citation type="journal article" date="2013" name="Genome Biol.">
        <title>Genome of Acanthamoeba castellanii highlights extensive lateral gene transfer and early evolution of tyrosine kinase signaling.</title>
        <authorList>
            <person name="Clarke M."/>
            <person name="Lohan A.J."/>
            <person name="Liu B."/>
            <person name="Lagkouvardos I."/>
            <person name="Roy S."/>
            <person name="Zafar N."/>
            <person name="Bertelli C."/>
            <person name="Schilde C."/>
            <person name="Kianianmomeni A."/>
            <person name="Burglin T.R."/>
            <person name="Frech C."/>
            <person name="Turcotte B."/>
            <person name="Kopec K.O."/>
            <person name="Synnott J.M."/>
            <person name="Choo C."/>
            <person name="Paponov I."/>
            <person name="Finkler A."/>
            <person name="Soon Heng Tan C."/>
            <person name="Hutchins A.P."/>
            <person name="Weinmeier T."/>
            <person name="Rattei T."/>
            <person name="Chu J.S."/>
            <person name="Gimenez G."/>
            <person name="Irimia M."/>
            <person name="Rigden D.J."/>
            <person name="Fitzpatrick D.A."/>
            <person name="Lorenzo-Morales J."/>
            <person name="Bateman A."/>
            <person name="Chiu C.H."/>
            <person name="Tang P."/>
            <person name="Hegemann P."/>
            <person name="Fromm H."/>
            <person name="Raoult D."/>
            <person name="Greub G."/>
            <person name="Miranda-Saavedra D."/>
            <person name="Chen N."/>
            <person name="Nash P."/>
            <person name="Ginger M.L."/>
            <person name="Horn M."/>
            <person name="Schaap P."/>
            <person name="Caler L."/>
            <person name="Loftus B."/>
        </authorList>
    </citation>
    <scope>NUCLEOTIDE SEQUENCE [LARGE SCALE GENOMIC DNA]</scope>
    <source>
        <strain evidence="5 6">Neff</strain>
    </source>
</reference>
<dbReference type="PROSITE" id="PS00945">
    <property type="entry name" value="CKS_2"/>
    <property type="match status" value="1"/>
</dbReference>
<dbReference type="OrthoDB" id="440676at2759"/>
<proteinExistence type="inferred from homology"/>